<dbReference type="PROSITE" id="PS50240">
    <property type="entry name" value="TRYPSIN_DOM"/>
    <property type="match status" value="1"/>
</dbReference>
<dbReference type="Gene3D" id="2.40.10.10">
    <property type="entry name" value="Trypsin-like serine proteases"/>
    <property type="match status" value="1"/>
</dbReference>
<dbReference type="Pfam" id="PF00089">
    <property type="entry name" value="Trypsin"/>
    <property type="match status" value="1"/>
</dbReference>
<keyword evidence="2" id="KW-0378">Hydrolase</keyword>
<gene>
    <name evidence="6" type="ORF">ABG768_016274</name>
</gene>
<feature type="domain" description="Peptidase S1" evidence="5">
    <location>
        <begin position="50"/>
        <end position="288"/>
    </location>
</feature>
<evidence type="ECO:0000256" key="4">
    <source>
        <dbReference type="ARBA" id="ARBA00023157"/>
    </source>
</evidence>
<protein>
    <recommendedName>
        <fullName evidence="5">Peptidase S1 domain-containing protein</fullName>
    </recommendedName>
</protein>
<dbReference type="CDD" id="cd00190">
    <property type="entry name" value="Tryp_SPc"/>
    <property type="match status" value="1"/>
</dbReference>
<dbReference type="InterPro" id="IPR001314">
    <property type="entry name" value="Peptidase_S1A"/>
</dbReference>
<dbReference type="Proteomes" id="UP001479290">
    <property type="component" value="Unassembled WGS sequence"/>
</dbReference>
<keyword evidence="1" id="KW-0645">Protease</keyword>
<dbReference type="InterPro" id="IPR043504">
    <property type="entry name" value="Peptidase_S1_PA_chymotrypsin"/>
</dbReference>
<evidence type="ECO:0000256" key="1">
    <source>
        <dbReference type="ARBA" id="ARBA00022670"/>
    </source>
</evidence>
<dbReference type="FunFam" id="2.40.10.10:FF:000068">
    <property type="entry name" value="transmembrane protease serine 2"/>
    <property type="match status" value="1"/>
</dbReference>
<dbReference type="SUPFAM" id="SSF50494">
    <property type="entry name" value="Trypsin-like serine proteases"/>
    <property type="match status" value="1"/>
</dbReference>
<proteinExistence type="predicted"/>
<dbReference type="GO" id="GO:0006508">
    <property type="term" value="P:proteolysis"/>
    <property type="evidence" value="ECO:0007669"/>
    <property type="project" value="UniProtKB-KW"/>
</dbReference>
<keyword evidence="3" id="KW-0720">Serine protease</keyword>
<sequence>MSRDMKFLLLLGALGWGVIFYFSAISKPPAPYKNCGDRPEREFTHRNTRMIGGENVGVDVWPWQVSVLYQPDSSAPFSQVCGGALIDKYWIMTAASCANVQNQSKLLIRAGSSTLDVDDEFTQKSEVARIITHERFNPVTLRYSIALFQMKTPFMFNEFVSPICVPDDAAADHKYESCHITGYNTQPGDDVGVLQEANVYIMSRSLCNKPEYWNFTVSADMLCVGELGGGVDGCETNLGGPLNCYIKIEHRYYLIGIRVKATSCGEPNRPNIYLKVYGLYYWIEREMNISFH</sequence>
<dbReference type="InterPro" id="IPR001254">
    <property type="entry name" value="Trypsin_dom"/>
</dbReference>
<keyword evidence="4" id="KW-1015">Disulfide bond</keyword>
<dbReference type="EMBL" id="JAWDJR010000022">
    <property type="protein sequence ID" value="KAK9954179.1"/>
    <property type="molecule type" value="Genomic_DNA"/>
</dbReference>
<dbReference type="InterPro" id="IPR009003">
    <property type="entry name" value="Peptidase_S1_PA"/>
</dbReference>
<accession>A0AAW1Z1R2</accession>
<dbReference type="GO" id="GO:0004252">
    <property type="term" value="F:serine-type endopeptidase activity"/>
    <property type="evidence" value="ECO:0007669"/>
    <property type="project" value="InterPro"/>
</dbReference>
<evidence type="ECO:0000256" key="2">
    <source>
        <dbReference type="ARBA" id="ARBA00022801"/>
    </source>
</evidence>
<evidence type="ECO:0000259" key="5">
    <source>
        <dbReference type="PROSITE" id="PS50240"/>
    </source>
</evidence>
<evidence type="ECO:0000313" key="7">
    <source>
        <dbReference type="Proteomes" id="UP001479290"/>
    </source>
</evidence>
<reference evidence="6 7" key="1">
    <citation type="submission" date="2024-05" db="EMBL/GenBank/DDBJ databases">
        <title>A high-quality chromosomal-level genome assembly of Topmouth culter (Culter alburnus).</title>
        <authorList>
            <person name="Zhao H."/>
        </authorList>
    </citation>
    <scope>NUCLEOTIDE SEQUENCE [LARGE SCALE GENOMIC DNA]</scope>
    <source>
        <strain evidence="6">CATC2023</strain>
        <tissue evidence="6">Muscle</tissue>
    </source>
</reference>
<dbReference type="SMART" id="SM00020">
    <property type="entry name" value="Tryp_SPc"/>
    <property type="match status" value="1"/>
</dbReference>
<evidence type="ECO:0000313" key="6">
    <source>
        <dbReference type="EMBL" id="KAK9954179.1"/>
    </source>
</evidence>
<dbReference type="PANTHER" id="PTHR24252:SF7">
    <property type="entry name" value="HYALIN"/>
    <property type="match status" value="1"/>
</dbReference>
<dbReference type="AlphaFoldDB" id="A0AAW1Z1R2"/>
<dbReference type="PRINTS" id="PR00722">
    <property type="entry name" value="CHYMOTRYPSIN"/>
</dbReference>
<evidence type="ECO:0000256" key="3">
    <source>
        <dbReference type="ARBA" id="ARBA00022825"/>
    </source>
</evidence>
<dbReference type="PANTHER" id="PTHR24252">
    <property type="entry name" value="ACROSIN-RELATED"/>
    <property type="match status" value="1"/>
</dbReference>
<name>A0AAW1Z1R2_CULAL</name>
<keyword evidence="7" id="KW-1185">Reference proteome</keyword>
<organism evidence="6 7">
    <name type="scientific">Culter alburnus</name>
    <name type="common">Topmouth culter</name>
    <dbReference type="NCBI Taxonomy" id="194366"/>
    <lineage>
        <taxon>Eukaryota</taxon>
        <taxon>Metazoa</taxon>
        <taxon>Chordata</taxon>
        <taxon>Craniata</taxon>
        <taxon>Vertebrata</taxon>
        <taxon>Euteleostomi</taxon>
        <taxon>Actinopterygii</taxon>
        <taxon>Neopterygii</taxon>
        <taxon>Teleostei</taxon>
        <taxon>Ostariophysi</taxon>
        <taxon>Cypriniformes</taxon>
        <taxon>Xenocyprididae</taxon>
        <taxon>Xenocypridinae</taxon>
        <taxon>Culter</taxon>
    </lineage>
</organism>
<comment type="caution">
    <text evidence="6">The sequence shown here is derived from an EMBL/GenBank/DDBJ whole genome shotgun (WGS) entry which is preliminary data.</text>
</comment>